<accession>Q4N364</accession>
<protein>
    <submittedName>
        <fullName evidence="1">Uncharacterized protein</fullName>
    </submittedName>
</protein>
<reference evidence="1 2" key="1">
    <citation type="journal article" date="2005" name="Science">
        <title>Genome sequence of Theileria parva, a bovine pathogen that transforms lymphocytes.</title>
        <authorList>
            <person name="Gardner M.J."/>
            <person name="Bishop R."/>
            <person name="Shah T."/>
            <person name="de Villiers E.P."/>
            <person name="Carlton J.M."/>
            <person name="Hall N."/>
            <person name="Ren Q."/>
            <person name="Paulsen I.T."/>
            <person name="Pain A."/>
            <person name="Berriman M."/>
            <person name="Wilson R.J.M."/>
            <person name="Sato S."/>
            <person name="Ralph S.A."/>
            <person name="Mann D.J."/>
            <person name="Xiong Z."/>
            <person name="Shallom S.J."/>
            <person name="Weidman J."/>
            <person name="Jiang L."/>
            <person name="Lynn J."/>
            <person name="Weaver B."/>
            <person name="Shoaibi A."/>
            <person name="Domingo A.R."/>
            <person name="Wasawo D."/>
            <person name="Crabtree J."/>
            <person name="Wortman J.R."/>
            <person name="Haas B."/>
            <person name="Angiuoli S.V."/>
            <person name="Creasy T.H."/>
            <person name="Lu C."/>
            <person name="Suh B."/>
            <person name="Silva J.C."/>
            <person name="Utterback T.R."/>
            <person name="Feldblyum T.V."/>
            <person name="Pertea M."/>
            <person name="Allen J."/>
            <person name="Nierman W.C."/>
            <person name="Taracha E.L.N."/>
            <person name="Salzberg S.L."/>
            <person name="White O.R."/>
            <person name="Fitzhugh H.A."/>
            <person name="Morzaria S."/>
            <person name="Venter J.C."/>
            <person name="Fraser C.M."/>
            <person name="Nene V."/>
        </authorList>
    </citation>
    <scope>NUCLEOTIDE SEQUENCE [LARGE SCALE GENOMIC DNA]</scope>
    <source>
        <strain evidence="1 2">Muguga</strain>
    </source>
</reference>
<dbReference type="Proteomes" id="UP000001949">
    <property type="component" value="Unassembled WGS sequence"/>
</dbReference>
<organism evidence="1 2">
    <name type="scientific">Theileria parva</name>
    <name type="common">East coast fever infection agent</name>
    <dbReference type="NCBI Taxonomy" id="5875"/>
    <lineage>
        <taxon>Eukaryota</taxon>
        <taxon>Sar</taxon>
        <taxon>Alveolata</taxon>
        <taxon>Apicomplexa</taxon>
        <taxon>Aconoidasida</taxon>
        <taxon>Piroplasmida</taxon>
        <taxon>Theileriidae</taxon>
        <taxon>Theileria</taxon>
    </lineage>
</organism>
<keyword evidence="2" id="KW-1185">Reference proteome</keyword>
<dbReference type="EMBL" id="AAGK01000004">
    <property type="protein sequence ID" value="EAN31475.1"/>
    <property type="molecule type" value="Genomic_DNA"/>
</dbReference>
<dbReference type="AlphaFoldDB" id="Q4N364"/>
<dbReference type="VEuPathDB" id="PiroplasmaDB:TpMuguga_04g00123"/>
<proteinExistence type="predicted"/>
<comment type="caution">
    <text evidence="1">The sequence shown here is derived from an EMBL/GenBank/DDBJ whole genome shotgun (WGS) entry which is preliminary data.</text>
</comment>
<evidence type="ECO:0000313" key="1">
    <source>
        <dbReference type="EMBL" id="EAN31475.1"/>
    </source>
</evidence>
<evidence type="ECO:0000313" key="2">
    <source>
        <dbReference type="Proteomes" id="UP000001949"/>
    </source>
</evidence>
<dbReference type="KEGG" id="tpv:TP04_0123"/>
<gene>
    <name evidence="1" type="ordered locus">TP04_0123</name>
</gene>
<dbReference type="GeneID" id="3500905"/>
<name>Q4N364_THEPA</name>
<sequence>MLWSMERVGCRYWNGQFSGFLGIDIEYVKPNEFDKLSNLIATWEVLRLISRSDEDTKEVFRFLSGIILLD</sequence>
<dbReference type="InParanoid" id="Q4N364"/>
<dbReference type="RefSeq" id="XP_763758.1">
    <property type="nucleotide sequence ID" value="XM_758665.1"/>
</dbReference>